<gene>
    <name evidence="2" type="ORF">HGRIS_007601</name>
</gene>
<reference evidence="3" key="1">
    <citation type="submission" date="2024-06" db="EMBL/GenBank/DDBJ databases">
        <title>Multi-omics analyses provide insights into the biosynthesis of the anticancer antibiotic pleurotin in Hohenbuehelia grisea.</title>
        <authorList>
            <person name="Weaver J.A."/>
            <person name="Alberti F."/>
        </authorList>
    </citation>
    <scope>NUCLEOTIDE SEQUENCE [LARGE SCALE GENOMIC DNA]</scope>
    <source>
        <strain evidence="3">T-177</strain>
    </source>
</reference>
<dbReference type="Proteomes" id="UP001556367">
    <property type="component" value="Unassembled WGS sequence"/>
</dbReference>
<dbReference type="InterPro" id="IPR051678">
    <property type="entry name" value="AGP_Transferase"/>
</dbReference>
<evidence type="ECO:0000259" key="1">
    <source>
        <dbReference type="Pfam" id="PF01636"/>
    </source>
</evidence>
<dbReference type="InterPro" id="IPR011009">
    <property type="entry name" value="Kinase-like_dom_sf"/>
</dbReference>
<comment type="caution">
    <text evidence="2">The sequence shown here is derived from an EMBL/GenBank/DDBJ whole genome shotgun (WGS) entry which is preliminary data.</text>
</comment>
<keyword evidence="3" id="KW-1185">Reference proteome</keyword>
<dbReference type="PANTHER" id="PTHR21310:SF15">
    <property type="entry name" value="AMINOGLYCOSIDE PHOSPHOTRANSFERASE DOMAIN-CONTAINING PROTEIN"/>
    <property type="match status" value="1"/>
</dbReference>
<name>A0ABR3J5C9_9AGAR</name>
<evidence type="ECO:0000313" key="2">
    <source>
        <dbReference type="EMBL" id="KAL0950842.1"/>
    </source>
</evidence>
<feature type="domain" description="Aminoglycoside phosphotransferase" evidence="1">
    <location>
        <begin position="7"/>
        <end position="170"/>
    </location>
</feature>
<dbReference type="PANTHER" id="PTHR21310">
    <property type="entry name" value="AMINOGLYCOSIDE PHOSPHOTRANSFERASE-RELATED-RELATED"/>
    <property type="match status" value="1"/>
</dbReference>
<dbReference type="Pfam" id="PF01636">
    <property type="entry name" value="APH"/>
    <property type="match status" value="1"/>
</dbReference>
<proteinExistence type="predicted"/>
<evidence type="ECO:0000313" key="3">
    <source>
        <dbReference type="Proteomes" id="UP001556367"/>
    </source>
</evidence>
<dbReference type="InterPro" id="IPR002575">
    <property type="entry name" value="Aminoglycoside_PTrfase"/>
</dbReference>
<dbReference type="SUPFAM" id="SSF56112">
    <property type="entry name" value="Protein kinase-like (PK-like)"/>
    <property type="match status" value="1"/>
</dbReference>
<organism evidence="2 3">
    <name type="scientific">Hohenbuehelia grisea</name>
    <dbReference type="NCBI Taxonomy" id="104357"/>
    <lineage>
        <taxon>Eukaryota</taxon>
        <taxon>Fungi</taxon>
        <taxon>Dikarya</taxon>
        <taxon>Basidiomycota</taxon>
        <taxon>Agaricomycotina</taxon>
        <taxon>Agaricomycetes</taxon>
        <taxon>Agaricomycetidae</taxon>
        <taxon>Agaricales</taxon>
        <taxon>Pleurotineae</taxon>
        <taxon>Pleurotaceae</taxon>
        <taxon>Hohenbuehelia</taxon>
    </lineage>
</organism>
<protein>
    <recommendedName>
        <fullName evidence="1">Aminoglycoside phosphotransferase domain-containing protein</fullName>
    </recommendedName>
</protein>
<sequence>MAFVRANTSIPVPRPHKTVVNTEGTVYIIMDYIDAQELSYEALTEDQQGVLMRRLGGYLDELRRITPPPQTRLGALDSSPLQDPRTGTFGPFETCFEFADNYGYTFLAKVKDPLVTECLARFMKREQNIVFSHGDLAPRNILAKDGKIVAILDWECAGWCPDYWEAVRGIRSNLDMPSFGDAFRELFCGRYDDEIALEYELSKHIFRL</sequence>
<dbReference type="Gene3D" id="3.90.1200.10">
    <property type="match status" value="1"/>
</dbReference>
<dbReference type="EMBL" id="JASNQZ010000011">
    <property type="protein sequence ID" value="KAL0950842.1"/>
    <property type="molecule type" value="Genomic_DNA"/>
</dbReference>
<accession>A0ABR3J5C9</accession>